<dbReference type="Pfam" id="PF10944">
    <property type="entry name" value="DUF2630"/>
    <property type="match status" value="1"/>
</dbReference>
<reference evidence="3" key="1">
    <citation type="journal article" date="2019" name="Int. J. Syst. Evol. Microbiol.">
        <title>The Global Catalogue of Microorganisms (GCM) 10K type strain sequencing project: providing services to taxonomists for standard genome sequencing and annotation.</title>
        <authorList>
            <consortium name="The Broad Institute Genomics Platform"/>
            <consortium name="The Broad Institute Genome Sequencing Center for Infectious Disease"/>
            <person name="Wu L."/>
            <person name="Ma J."/>
        </authorList>
    </citation>
    <scope>NUCLEOTIDE SEQUENCE [LARGE SCALE GENOMIC DNA]</scope>
    <source>
        <strain evidence="3">JCM 17326</strain>
    </source>
</reference>
<evidence type="ECO:0000313" key="3">
    <source>
        <dbReference type="Proteomes" id="UP001500630"/>
    </source>
</evidence>
<evidence type="ECO:0000256" key="1">
    <source>
        <dbReference type="SAM" id="MobiDB-lite"/>
    </source>
</evidence>
<feature type="region of interest" description="Disordered" evidence="1">
    <location>
        <begin position="59"/>
        <end position="83"/>
    </location>
</feature>
<dbReference type="InterPro" id="IPR020311">
    <property type="entry name" value="Uncharacterised_Rv0898c"/>
</dbReference>
<evidence type="ECO:0000313" key="2">
    <source>
        <dbReference type="EMBL" id="GAA3531628.1"/>
    </source>
</evidence>
<proteinExistence type="predicted"/>
<keyword evidence="3" id="KW-1185">Reference proteome</keyword>
<accession>A0ABP6VAX8</accession>
<dbReference type="Proteomes" id="UP001500630">
    <property type="component" value="Unassembled WGS sequence"/>
</dbReference>
<comment type="caution">
    <text evidence="2">The sequence shown here is derived from an EMBL/GenBank/DDBJ whole genome shotgun (WGS) entry which is preliminary data.</text>
</comment>
<organism evidence="2 3">
    <name type="scientific">Nonomuraea rosea</name>
    <dbReference type="NCBI Taxonomy" id="638574"/>
    <lineage>
        <taxon>Bacteria</taxon>
        <taxon>Bacillati</taxon>
        <taxon>Actinomycetota</taxon>
        <taxon>Actinomycetes</taxon>
        <taxon>Streptosporangiales</taxon>
        <taxon>Streptosporangiaceae</taxon>
        <taxon>Nonomuraea</taxon>
    </lineage>
</organism>
<dbReference type="EMBL" id="BAABDQ010000002">
    <property type="protein sequence ID" value="GAA3531628.1"/>
    <property type="molecule type" value="Genomic_DNA"/>
</dbReference>
<name>A0ABP6VAX8_9ACTN</name>
<gene>
    <name evidence="2" type="ORF">GCM10022419_008290</name>
</gene>
<protein>
    <submittedName>
        <fullName evidence="2">DUF2630 family protein</fullName>
    </submittedName>
</protein>
<sequence>MLMRDDEILTRISALVTEEHDLRGKLTAGEVTSDEERSRIKELETALDQCWDLLRQRRARRSAGEDPDNAAARPVSEVENYRQ</sequence>